<sequence>MKSAVGVIISMKTFPIRIFLSRHFVRLYSAGVQGVVEVDKSQTFRVAYQYSLGISDPTVFNKDLSACVPVDPSQ</sequence>
<comment type="caution">
    <text evidence="1">The sequence shown here is derived from an EMBL/GenBank/DDBJ whole genome shotgun (WGS) entry which is preliminary data.</text>
</comment>
<keyword evidence="2" id="KW-1185">Reference proteome</keyword>
<protein>
    <submittedName>
        <fullName evidence="1">Uncharacterized protein</fullName>
    </submittedName>
</protein>
<dbReference type="EMBL" id="BMAT01002044">
    <property type="protein sequence ID" value="GFR97901.1"/>
    <property type="molecule type" value="Genomic_DNA"/>
</dbReference>
<gene>
    <name evidence="1" type="ORF">ElyMa_001005400</name>
</gene>
<accession>A0AAV4HJ60</accession>
<dbReference type="AlphaFoldDB" id="A0AAV4HJ60"/>
<evidence type="ECO:0000313" key="2">
    <source>
        <dbReference type="Proteomes" id="UP000762676"/>
    </source>
</evidence>
<dbReference type="Proteomes" id="UP000762676">
    <property type="component" value="Unassembled WGS sequence"/>
</dbReference>
<organism evidence="1 2">
    <name type="scientific">Elysia marginata</name>
    <dbReference type="NCBI Taxonomy" id="1093978"/>
    <lineage>
        <taxon>Eukaryota</taxon>
        <taxon>Metazoa</taxon>
        <taxon>Spiralia</taxon>
        <taxon>Lophotrochozoa</taxon>
        <taxon>Mollusca</taxon>
        <taxon>Gastropoda</taxon>
        <taxon>Heterobranchia</taxon>
        <taxon>Euthyneura</taxon>
        <taxon>Panpulmonata</taxon>
        <taxon>Sacoglossa</taxon>
        <taxon>Placobranchoidea</taxon>
        <taxon>Plakobranchidae</taxon>
        <taxon>Elysia</taxon>
    </lineage>
</organism>
<name>A0AAV4HJ60_9GAST</name>
<reference evidence="1 2" key="1">
    <citation type="journal article" date="2021" name="Elife">
        <title>Chloroplast acquisition without the gene transfer in kleptoplastic sea slugs, Plakobranchus ocellatus.</title>
        <authorList>
            <person name="Maeda T."/>
            <person name="Takahashi S."/>
            <person name="Yoshida T."/>
            <person name="Shimamura S."/>
            <person name="Takaki Y."/>
            <person name="Nagai Y."/>
            <person name="Toyoda A."/>
            <person name="Suzuki Y."/>
            <person name="Arimoto A."/>
            <person name="Ishii H."/>
            <person name="Satoh N."/>
            <person name="Nishiyama T."/>
            <person name="Hasebe M."/>
            <person name="Maruyama T."/>
            <person name="Minagawa J."/>
            <person name="Obokata J."/>
            <person name="Shigenobu S."/>
        </authorList>
    </citation>
    <scope>NUCLEOTIDE SEQUENCE [LARGE SCALE GENOMIC DNA]</scope>
</reference>
<evidence type="ECO:0000313" key="1">
    <source>
        <dbReference type="EMBL" id="GFR97901.1"/>
    </source>
</evidence>
<proteinExistence type="predicted"/>